<evidence type="ECO:0000313" key="2">
    <source>
        <dbReference type="Proteomes" id="UP000186601"/>
    </source>
</evidence>
<dbReference type="EMBL" id="MLYV02001226">
    <property type="protein sequence ID" value="PSR72022.1"/>
    <property type="molecule type" value="Genomic_DNA"/>
</dbReference>
<dbReference type="STRING" id="98765.A0A2R6NJ34"/>
<protein>
    <submittedName>
        <fullName evidence="1">Uncharacterized protein</fullName>
    </submittedName>
</protein>
<dbReference type="AlphaFoldDB" id="A0A2R6NJ34"/>
<evidence type="ECO:0000313" key="1">
    <source>
        <dbReference type="EMBL" id="PSR72022.1"/>
    </source>
</evidence>
<sequence>MNTSILLEAHSEADVIFAQEIYWGHIKSVASTKDKEGDSYQNTMSHPSFIVLGASVSSRVAIYINKRWKDAQICVLSHIIQHDDILAVSISPNEGNPLTFLNMYNDCVTNSAIKYLADKVERLGPVITMAGDFNLHHEHWNAGKCCSDVNRRDREISELLIETAHDLDMLLINDPMGKPT</sequence>
<dbReference type="SUPFAM" id="SSF56219">
    <property type="entry name" value="DNase I-like"/>
    <property type="match status" value="1"/>
</dbReference>
<dbReference type="Gene3D" id="3.60.10.10">
    <property type="entry name" value="Endonuclease/exonuclease/phosphatase"/>
    <property type="match status" value="1"/>
</dbReference>
<proteinExistence type="predicted"/>
<comment type="caution">
    <text evidence="1">The sequence shown here is derived from an EMBL/GenBank/DDBJ whole genome shotgun (WGS) entry which is preliminary data.</text>
</comment>
<dbReference type="GO" id="GO:0003824">
    <property type="term" value="F:catalytic activity"/>
    <property type="evidence" value="ECO:0007669"/>
    <property type="project" value="InterPro"/>
</dbReference>
<organism evidence="1 2">
    <name type="scientific">Hermanssonia centrifuga</name>
    <dbReference type="NCBI Taxonomy" id="98765"/>
    <lineage>
        <taxon>Eukaryota</taxon>
        <taxon>Fungi</taxon>
        <taxon>Dikarya</taxon>
        <taxon>Basidiomycota</taxon>
        <taxon>Agaricomycotina</taxon>
        <taxon>Agaricomycetes</taxon>
        <taxon>Polyporales</taxon>
        <taxon>Meruliaceae</taxon>
        <taxon>Hermanssonia</taxon>
    </lineage>
</organism>
<accession>A0A2R6NJ34</accession>
<name>A0A2R6NJ34_9APHY</name>
<reference evidence="1 2" key="1">
    <citation type="submission" date="2018-02" db="EMBL/GenBank/DDBJ databases">
        <title>Genome sequence of the basidiomycete white-rot fungus Phlebia centrifuga.</title>
        <authorList>
            <person name="Granchi Z."/>
            <person name="Peng M."/>
            <person name="de Vries R.P."/>
            <person name="Hilden K."/>
            <person name="Makela M.R."/>
            <person name="Grigoriev I."/>
            <person name="Riley R."/>
        </authorList>
    </citation>
    <scope>NUCLEOTIDE SEQUENCE [LARGE SCALE GENOMIC DNA]</scope>
    <source>
        <strain evidence="1 2">FBCC195</strain>
    </source>
</reference>
<dbReference type="Proteomes" id="UP000186601">
    <property type="component" value="Unassembled WGS sequence"/>
</dbReference>
<gene>
    <name evidence="1" type="ORF">PHLCEN_2v12103</name>
</gene>
<dbReference type="OrthoDB" id="412006at2759"/>
<dbReference type="InterPro" id="IPR036691">
    <property type="entry name" value="Endo/exonu/phosph_ase_sf"/>
</dbReference>
<keyword evidence="2" id="KW-1185">Reference proteome</keyword>